<protein>
    <recommendedName>
        <fullName evidence="7">SD-repeat containing protein B domain-containing protein</fullName>
    </recommendedName>
</protein>
<keyword evidence="9" id="KW-1185">Reference proteome</keyword>
<dbReference type="Pfam" id="PF17210">
    <property type="entry name" value="SdrD_B"/>
    <property type="match status" value="1"/>
</dbReference>
<evidence type="ECO:0000256" key="5">
    <source>
        <dbReference type="SAM" id="Phobius"/>
    </source>
</evidence>
<dbReference type="InterPro" id="IPR033764">
    <property type="entry name" value="Sdr_B"/>
</dbReference>
<keyword evidence="5" id="KW-0472">Membrane</keyword>
<keyword evidence="2" id="KW-0964">Secreted</keyword>
<evidence type="ECO:0000256" key="3">
    <source>
        <dbReference type="ARBA" id="ARBA00022729"/>
    </source>
</evidence>
<evidence type="ECO:0000256" key="2">
    <source>
        <dbReference type="ARBA" id="ARBA00022525"/>
    </source>
</evidence>
<evidence type="ECO:0000313" key="8">
    <source>
        <dbReference type="EMBL" id="NKE59427.1"/>
    </source>
</evidence>
<feature type="domain" description="SD-repeat containing protein B" evidence="7">
    <location>
        <begin position="117"/>
        <end position="208"/>
    </location>
</feature>
<reference evidence="8 9" key="1">
    <citation type="submission" date="2019-08" db="EMBL/GenBank/DDBJ databases">
        <title>Lentzea from Indian Himalayas.</title>
        <authorList>
            <person name="Mandal S."/>
            <person name="Mallick Gupta A."/>
            <person name="Maiti P.K."/>
            <person name="Sarkar J."/>
            <person name="Mandal S."/>
        </authorList>
    </citation>
    <scope>NUCLEOTIDE SEQUENCE [LARGE SCALE GENOMIC DNA]</scope>
    <source>
        <strain evidence="8 9">PSKA42</strain>
    </source>
</reference>
<evidence type="ECO:0000256" key="6">
    <source>
        <dbReference type="SAM" id="SignalP"/>
    </source>
</evidence>
<gene>
    <name evidence="8" type="ORF">FXN61_22510</name>
</gene>
<accession>A0ABX1FKT5</accession>
<name>A0ABX1FKT5_9PSEU</name>
<feature type="signal peptide" evidence="6">
    <location>
        <begin position="1"/>
        <end position="23"/>
    </location>
</feature>
<sequence>MRKQVIGVLVAVLVGAGTLPAAAQDGAEVEIFWDRNRDGVRQDDEPPYRHAGFRVTQPNTQGYPAYTDDHGVARLEPGRWTVIFDDERLLVTTTASAVVDPAEEDRRKLLIGVHGASICGTAWLDENADGQRQDGERLIGGHEIHMAQPGLVGGERNVVTADDGSYCFLDVPVGDYQLTSADRMGVDKTTWGVAHWRSDDADGDQVSKFDVSDGKSKTWHVDTPVTEIRGFDTAFVKTYDRDGQALEITVVNSDGSIHPRELRVGERIKVIGRYRVSGTAYDSYNASLFLPEGLRVVGTEGTPSKVEDRRVDAGFPERRAPEQEEQIIVVAEVEKAFEHSEISLSSLGTDANTQNDRVAVKIRALAVDPARQPATWRWDLVLGLVVALVLVTAFVVWRRKVVK</sequence>
<proteinExistence type="predicted"/>
<evidence type="ECO:0000259" key="7">
    <source>
        <dbReference type="Pfam" id="PF17210"/>
    </source>
</evidence>
<dbReference type="InterPro" id="IPR013783">
    <property type="entry name" value="Ig-like_fold"/>
</dbReference>
<dbReference type="EMBL" id="VSRL01000083">
    <property type="protein sequence ID" value="NKE59427.1"/>
    <property type="molecule type" value="Genomic_DNA"/>
</dbReference>
<keyword evidence="3 6" id="KW-0732">Signal</keyword>
<dbReference type="SUPFAM" id="SSF117074">
    <property type="entry name" value="Hypothetical protein PA1324"/>
    <property type="match status" value="1"/>
</dbReference>
<feature type="transmembrane region" description="Helical" evidence="5">
    <location>
        <begin position="376"/>
        <end position="397"/>
    </location>
</feature>
<evidence type="ECO:0000313" key="9">
    <source>
        <dbReference type="Proteomes" id="UP001515943"/>
    </source>
</evidence>
<dbReference type="RefSeq" id="WP_167976084.1">
    <property type="nucleotide sequence ID" value="NZ_VSRL01000083.1"/>
</dbReference>
<keyword evidence="5" id="KW-0812">Transmembrane</keyword>
<comment type="subcellular location">
    <subcellularLocation>
        <location evidence="1">Secreted</location>
    </subcellularLocation>
</comment>
<feature type="region of interest" description="Disordered" evidence="4">
    <location>
        <begin position="40"/>
        <end position="64"/>
    </location>
</feature>
<feature type="chain" id="PRO_5047150752" description="SD-repeat containing protein B domain-containing protein" evidence="6">
    <location>
        <begin position="24"/>
        <end position="403"/>
    </location>
</feature>
<organism evidence="8 9">
    <name type="scientific">Lentzea indica</name>
    <dbReference type="NCBI Taxonomy" id="2604800"/>
    <lineage>
        <taxon>Bacteria</taxon>
        <taxon>Bacillati</taxon>
        <taxon>Actinomycetota</taxon>
        <taxon>Actinomycetes</taxon>
        <taxon>Pseudonocardiales</taxon>
        <taxon>Pseudonocardiaceae</taxon>
        <taxon>Lentzea</taxon>
    </lineage>
</organism>
<dbReference type="Gene3D" id="2.60.40.10">
    <property type="entry name" value="Immunoglobulins"/>
    <property type="match status" value="1"/>
</dbReference>
<comment type="caution">
    <text evidence="8">The sequence shown here is derived from an EMBL/GenBank/DDBJ whole genome shotgun (WGS) entry which is preliminary data.</text>
</comment>
<evidence type="ECO:0000256" key="4">
    <source>
        <dbReference type="SAM" id="MobiDB-lite"/>
    </source>
</evidence>
<dbReference type="Proteomes" id="UP001515943">
    <property type="component" value="Unassembled WGS sequence"/>
</dbReference>
<keyword evidence="5" id="KW-1133">Transmembrane helix</keyword>
<evidence type="ECO:0000256" key="1">
    <source>
        <dbReference type="ARBA" id="ARBA00004613"/>
    </source>
</evidence>